<evidence type="ECO:0000256" key="4">
    <source>
        <dbReference type="ARBA" id="ARBA00012438"/>
    </source>
</evidence>
<evidence type="ECO:0000256" key="14">
    <source>
        <dbReference type="ARBA" id="ARBA00074306"/>
    </source>
</evidence>
<evidence type="ECO:0000256" key="1">
    <source>
        <dbReference type="ARBA" id="ARBA00000085"/>
    </source>
</evidence>
<feature type="domain" description="Histidine kinase" evidence="17">
    <location>
        <begin position="452"/>
        <end position="678"/>
    </location>
</feature>
<dbReference type="Gene3D" id="1.10.287.130">
    <property type="match status" value="1"/>
</dbReference>
<keyword evidence="9" id="KW-0418">Kinase</keyword>
<dbReference type="Gene3D" id="3.30.565.10">
    <property type="entry name" value="Histidine kinase-like ATPase, C-terminal domain"/>
    <property type="match status" value="1"/>
</dbReference>
<evidence type="ECO:0000256" key="7">
    <source>
        <dbReference type="ARBA" id="ARBA00022692"/>
    </source>
</evidence>
<dbReference type="PROSITE" id="PS50109">
    <property type="entry name" value="HIS_KIN"/>
    <property type="match status" value="1"/>
</dbReference>
<dbReference type="SUPFAM" id="SSF47384">
    <property type="entry name" value="Homodimeric domain of signal transducing histidine kinase"/>
    <property type="match status" value="1"/>
</dbReference>
<keyword evidence="7 16" id="KW-0812">Transmembrane</keyword>
<dbReference type="InterPro" id="IPR005467">
    <property type="entry name" value="His_kinase_dom"/>
</dbReference>
<evidence type="ECO:0000313" key="20">
    <source>
        <dbReference type="Proteomes" id="UP000271624"/>
    </source>
</evidence>
<feature type="transmembrane region" description="Helical" evidence="16">
    <location>
        <begin position="356"/>
        <end position="374"/>
    </location>
</feature>
<keyword evidence="6" id="KW-0808">Transferase</keyword>
<dbReference type="Gene3D" id="3.40.50.2300">
    <property type="match status" value="1"/>
</dbReference>
<evidence type="ECO:0000256" key="3">
    <source>
        <dbReference type="ARBA" id="ARBA00006402"/>
    </source>
</evidence>
<evidence type="ECO:0000313" key="19">
    <source>
        <dbReference type="EMBL" id="RUT02182.1"/>
    </source>
</evidence>
<protein>
    <recommendedName>
        <fullName evidence="14">Circadian input-output histidine kinase CikA</fullName>
        <ecNumber evidence="4">2.7.13.3</ecNumber>
    </recommendedName>
</protein>
<keyword evidence="11 16" id="KW-1133">Transmembrane helix</keyword>
<keyword evidence="10" id="KW-0067">ATP-binding</keyword>
<dbReference type="FunFam" id="1.10.287.130:FF:000004">
    <property type="entry name" value="Ethylene receptor 1"/>
    <property type="match status" value="1"/>
</dbReference>
<evidence type="ECO:0000256" key="13">
    <source>
        <dbReference type="ARBA" id="ARBA00023136"/>
    </source>
</evidence>
<reference evidence="19" key="2">
    <citation type="journal article" date="2019" name="Genome Biol. Evol.">
        <title>Day and night: Metabolic profiles and evolutionary relationships of six axenic non-marine cyanobacteria.</title>
        <authorList>
            <person name="Will S.E."/>
            <person name="Henke P."/>
            <person name="Boedeker C."/>
            <person name="Huang S."/>
            <person name="Brinkmann H."/>
            <person name="Rohde M."/>
            <person name="Jarek M."/>
            <person name="Friedl T."/>
            <person name="Seufert S."/>
            <person name="Schumacher M."/>
            <person name="Overmann J."/>
            <person name="Neumann-Schaal M."/>
            <person name="Petersen J."/>
        </authorList>
    </citation>
    <scope>NUCLEOTIDE SEQUENCE [LARGE SCALE GENOMIC DNA]</scope>
    <source>
        <strain evidence="19">PCC 7102</strain>
    </source>
</reference>
<evidence type="ECO:0000256" key="6">
    <source>
        <dbReference type="ARBA" id="ARBA00022679"/>
    </source>
</evidence>
<evidence type="ECO:0000256" key="9">
    <source>
        <dbReference type="ARBA" id="ARBA00022777"/>
    </source>
</evidence>
<dbReference type="InterPro" id="IPR007890">
    <property type="entry name" value="CHASE2"/>
</dbReference>
<dbReference type="InterPro" id="IPR036890">
    <property type="entry name" value="HATPase_C_sf"/>
</dbReference>
<accession>A0A433V7U4</accession>
<dbReference type="InterPro" id="IPR011006">
    <property type="entry name" value="CheY-like_superfamily"/>
</dbReference>
<dbReference type="SUPFAM" id="SSF52172">
    <property type="entry name" value="CheY-like"/>
    <property type="match status" value="1"/>
</dbReference>
<dbReference type="Pfam" id="PF05226">
    <property type="entry name" value="CHASE2"/>
    <property type="match status" value="1"/>
</dbReference>
<organism evidence="19 20">
    <name type="scientific">Dulcicalothrix desertica PCC 7102</name>
    <dbReference type="NCBI Taxonomy" id="232991"/>
    <lineage>
        <taxon>Bacteria</taxon>
        <taxon>Bacillati</taxon>
        <taxon>Cyanobacteriota</taxon>
        <taxon>Cyanophyceae</taxon>
        <taxon>Nostocales</taxon>
        <taxon>Calotrichaceae</taxon>
        <taxon>Dulcicalothrix</taxon>
    </lineage>
</organism>
<dbReference type="OrthoDB" id="569347at2"/>
<dbReference type="InterPro" id="IPR003661">
    <property type="entry name" value="HisK_dim/P_dom"/>
</dbReference>
<reference evidence="19" key="1">
    <citation type="submission" date="2018-12" db="EMBL/GenBank/DDBJ databases">
        <authorList>
            <person name="Will S."/>
            <person name="Neumann-Schaal M."/>
            <person name="Henke P."/>
        </authorList>
    </citation>
    <scope>NUCLEOTIDE SEQUENCE</scope>
    <source>
        <strain evidence="19">PCC 7102</strain>
    </source>
</reference>
<evidence type="ECO:0000256" key="10">
    <source>
        <dbReference type="ARBA" id="ARBA00022840"/>
    </source>
</evidence>
<keyword evidence="20" id="KW-1185">Reference proteome</keyword>
<dbReference type="InterPro" id="IPR004358">
    <property type="entry name" value="Sig_transdc_His_kin-like_C"/>
</dbReference>
<dbReference type="Pfam" id="PF00072">
    <property type="entry name" value="Response_reg"/>
    <property type="match status" value="1"/>
</dbReference>
<dbReference type="CDD" id="cd17546">
    <property type="entry name" value="REC_hyHK_CKI1_RcsC-like"/>
    <property type="match status" value="1"/>
</dbReference>
<gene>
    <name evidence="19" type="ORF">DSM106972_062570</name>
</gene>
<dbReference type="PRINTS" id="PR00344">
    <property type="entry name" value="BCTRLSENSOR"/>
</dbReference>
<evidence type="ECO:0000256" key="8">
    <source>
        <dbReference type="ARBA" id="ARBA00022741"/>
    </source>
</evidence>
<dbReference type="SMART" id="SM00387">
    <property type="entry name" value="HATPase_c"/>
    <property type="match status" value="1"/>
</dbReference>
<name>A0A433V7U4_9CYAN</name>
<feature type="transmembrane region" description="Helical" evidence="16">
    <location>
        <begin position="325"/>
        <end position="344"/>
    </location>
</feature>
<comment type="catalytic activity">
    <reaction evidence="1">
        <text>ATP + protein L-histidine = ADP + protein N-phospho-L-histidine.</text>
        <dbReference type="EC" id="2.7.13.3"/>
    </reaction>
</comment>
<evidence type="ECO:0000256" key="11">
    <source>
        <dbReference type="ARBA" id="ARBA00022989"/>
    </source>
</evidence>
<dbReference type="GO" id="GO:0000155">
    <property type="term" value="F:phosphorelay sensor kinase activity"/>
    <property type="evidence" value="ECO:0007669"/>
    <property type="project" value="InterPro"/>
</dbReference>
<keyword evidence="12" id="KW-0902">Two-component regulatory system</keyword>
<feature type="domain" description="Response regulatory" evidence="18">
    <location>
        <begin position="703"/>
        <end position="819"/>
    </location>
</feature>
<dbReference type="GO" id="GO:0005524">
    <property type="term" value="F:ATP binding"/>
    <property type="evidence" value="ECO:0007669"/>
    <property type="project" value="UniProtKB-KW"/>
</dbReference>
<evidence type="ECO:0000256" key="15">
    <source>
        <dbReference type="PROSITE-ProRule" id="PRU00169"/>
    </source>
</evidence>
<evidence type="ECO:0000256" key="16">
    <source>
        <dbReference type="SAM" id="Phobius"/>
    </source>
</evidence>
<evidence type="ECO:0000256" key="5">
    <source>
        <dbReference type="ARBA" id="ARBA00022553"/>
    </source>
</evidence>
<proteinExistence type="inferred from homology"/>
<evidence type="ECO:0000256" key="2">
    <source>
        <dbReference type="ARBA" id="ARBA00004370"/>
    </source>
</evidence>
<dbReference type="InterPro" id="IPR036097">
    <property type="entry name" value="HisK_dim/P_sf"/>
</dbReference>
<dbReference type="GO" id="GO:0016020">
    <property type="term" value="C:membrane"/>
    <property type="evidence" value="ECO:0007669"/>
    <property type="project" value="UniProtKB-SubCell"/>
</dbReference>
<dbReference type="InterPro" id="IPR003594">
    <property type="entry name" value="HATPase_dom"/>
</dbReference>
<dbReference type="SMART" id="SM01080">
    <property type="entry name" value="CHASE2"/>
    <property type="match status" value="1"/>
</dbReference>
<comment type="similarity">
    <text evidence="3">In the N-terminal section; belongs to the phytochrome family.</text>
</comment>
<comment type="caution">
    <text evidence="19">The sequence shown here is derived from an EMBL/GenBank/DDBJ whole genome shotgun (WGS) entry which is preliminary data.</text>
</comment>
<evidence type="ECO:0000259" key="18">
    <source>
        <dbReference type="PROSITE" id="PS50110"/>
    </source>
</evidence>
<comment type="subcellular location">
    <subcellularLocation>
        <location evidence="2">Membrane</location>
    </subcellularLocation>
</comment>
<dbReference type="EC" id="2.7.13.3" evidence="4"/>
<dbReference type="Pfam" id="PF00512">
    <property type="entry name" value="HisKA"/>
    <property type="match status" value="1"/>
</dbReference>
<dbReference type="SUPFAM" id="SSF55874">
    <property type="entry name" value="ATPase domain of HSP90 chaperone/DNA topoisomerase II/histidine kinase"/>
    <property type="match status" value="1"/>
</dbReference>
<dbReference type="AlphaFoldDB" id="A0A433V7U4"/>
<keyword evidence="5 15" id="KW-0597">Phosphoprotein</keyword>
<dbReference type="SMART" id="SM00448">
    <property type="entry name" value="REC"/>
    <property type="match status" value="1"/>
</dbReference>
<feature type="modified residue" description="4-aspartylphosphate" evidence="15">
    <location>
        <position position="752"/>
    </location>
</feature>
<evidence type="ECO:0000256" key="12">
    <source>
        <dbReference type="ARBA" id="ARBA00023012"/>
    </source>
</evidence>
<dbReference type="Pfam" id="PF02518">
    <property type="entry name" value="HATPase_c"/>
    <property type="match status" value="1"/>
</dbReference>
<dbReference type="PANTHER" id="PTHR43047">
    <property type="entry name" value="TWO-COMPONENT HISTIDINE PROTEIN KINASE"/>
    <property type="match status" value="1"/>
</dbReference>
<dbReference type="RefSeq" id="WP_127084451.1">
    <property type="nucleotide sequence ID" value="NZ_RSCL01000017.1"/>
</dbReference>
<dbReference type="CDD" id="cd00082">
    <property type="entry name" value="HisKA"/>
    <property type="match status" value="1"/>
</dbReference>
<dbReference type="CDD" id="cd16922">
    <property type="entry name" value="HATPase_EvgS-ArcB-TorS-like"/>
    <property type="match status" value="1"/>
</dbReference>
<dbReference type="FunFam" id="3.30.565.10:FF:000010">
    <property type="entry name" value="Sensor histidine kinase RcsC"/>
    <property type="match status" value="1"/>
</dbReference>
<dbReference type="EMBL" id="RSCL01000017">
    <property type="protein sequence ID" value="RUT02182.1"/>
    <property type="molecule type" value="Genomic_DNA"/>
</dbReference>
<dbReference type="InterPro" id="IPR001789">
    <property type="entry name" value="Sig_transdc_resp-reg_receiver"/>
</dbReference>
<feature type="transmembrane region" description="Helical" evidence="16">
    <location>
        <begin position="12"/>
        <end position="35"/>
    </location>
</feature>
<keyword evidence="13 16" id="KW-0472">Membrane</keyword>
<dbReference type="PROSITE" id="PS50110">
    <property type="entry name" value="RESPONSE_REGULATORY"/>
    <property type="match status" value="1"/>
</dbReference>
<dbReference type="Proteomes" id="UP000271624">
    <property type="component" value="Unassembled WGS sequence"/>
</dbReference>
<keyword evidence="8" id="KW-0547">Nucleotide-binding</keyword>
<evidence type="ECO:0000259" key="17">
    <source>
        <dbReference type="PROSITE" id="PS50109"/>
    </source>
</evidence>
<sequence length="910" mass="102412">MWFQLKKRLWQWRVVLITSPSVAIMIIAGSMLGWFQLLEWATLEQFFAMRPQKPPEKRVLVVTFDEKDITNTGKALIPDSVIASAITKIRRQNPAAIGMDIYRDLPVVSGHEQLVDVMKSTPNLIGVKKLAGQGVAPPQTLALLDRVALADFVLDADGKVRRGLLTAGDKNGNIYESLAVRLSRMYLEPKKIELKALDESGTILGLGKAVFQPLQKNQEFNYHGADFGGYQILLDFRGYQDNFETVTLQDVLNESVPSYKINSRIVLIGSIAPSSNDFHSVGFKRGWRQYKRMPGVIIHANLTSQILSAAIDGTPLLRGLSLPGTWVWILSWSLFGSSVSWQLLKVRASYKKPFPGLLLVITFSAGVILVFNFTAFTFGWWIPSISPILALLVSTVISTIYHKQFQLEQANLQLQEYSRTLEQKVYLRTRELASAKESADIANQAKSEFLASMSHELRTPLNGILGYAQILQRSQTMAKRELDGVNIIQECGTHLLTLINDILDLSKIEARKLELHNSNFHFYSFLTGIIEMCRIRGEQKNIVFVANLDEQLPLAINADEKRLRQILINLIGNAIKFTDEGQVYLNVNFLNSSTNEQQTLINKIRFEIIDTGVGMSTLQIEKIFLPFEQVGENRKQSEGTGLGLAISSKIIELMGSKINVESQLGAGSRFWFDVDLVVSRELIKPPIIQSIKNIVGFRGDKKKILVVDDQWENRSVISNLLAPIGFDCFEASNGKEALLQAEQIYPDLIITDLAMPVMDGFELMRSIKKYQSLQQTILIVSSASAFETDKNNSLAAGGDDFIPKPIQLDLLLNMLKKYLNLEWIYIDKPEPIKNDTLLNQELVLPPTNDLDKILDLAMRGNVKDIHKILDILESRGEEFTPFVWKVRELADSYQPKKIKIFIQTISQANV</sequence>
<dbReference type="SMART" id="SM00388">
    <property type="entry name" value="HisKA"/>
    <property type="match status" value="1"/>
</dbReference>